<dbReference type="Pfam" id="PF04824">
    <property type="entry name" value="Rad21_Rec8"/>
    <property type="match status" value="1"/>
</dbReference>
<proteinExistence type="predicted"/>
<dbReference type="GO" id="GO:0003682">
    <property type="term" value="F:chromatin binding"/>
    <property type="evidence" value="ECO:0007669"/>
    <property type="project" value="TreeGrafter"/>
</dbReference>
<evidence type="ECO:0000313" key="8">
    <source>
        <dbReference type="Proteomes" id="UP000799438"/>
    </source>
</evidence>
<dbReference type="CDD" id="cd21789">
    <property type="entry name" value="Rad21_Rec8_M_SpRec8p-like"/>
    <property type="match status" value="1"/>
</dbReference>
<feature type="region of interest" description="Disordered" evidence="4">
    <location>
        <begin position="423"/>
        <end position="463"/>
    </location>
</feature>
<name>A0A6A6AXQ8_9PEZI</name>
<gene>
    <name evidence="7" type="ORF">K452DRAFT_303302</name>
</gene>
<dbReference type="GO" id="GO:0005634">
    <property type="term" value="C:nucleus"/>
    <property type="evidence" value="ECO:0007669"/>
    <property type="project" value="UniProtKB-SubCell"/>
</dbReference>
<dbReference type="InterPro" id="IPR006910">
    <property type="entry name" value="Rad21_Rec8_N"/>
</dbReference>
<feature type="compositionally biased region" description="Low complexity" evidence="4">
    <location>
        <begin position="518"/>
        <end position="537"/>
    </location>
</feature>
<evidence type="ECO:0000259" key="5">
    <source>
        <dbReference type="Pfam" id="PF04824"/>
    </source>
</evidence>
<feature type="region of interest" description="Disordered" evidence="4">
    <location>
        <begin position="518"/>
        <end position="542"/>
    </location>
</feature>
<feature type="compositionally biased region" description="Polar residues" evidence="4">
    <location>
        <begin position="233"/>
        <end position="243"/>
    </location>
</feature>
<evidence type="ECO:0000256" key="2">
    <source>
        <dbReference type="ARBA" id="ARBA00023242"/>
    </source>
</evidence>
<evidence type="ECO:0000256" key="1">
    <source>
        <dbReference type="ARBA" id="ARBA00004123"/>
    </source>
</evidence>
<feature type="region of interest" description="Disordered" evidence="4">
    <location>
        <begin position="283"/>
        <end position="316"/>
    </location>
</feature>
<protein>
    <recommendedName>
        <fullName evidence="9">Rad21/Rec8-like protein N-terminal domain-containing protein</fullName>
    </recommendedName>
</protein>
<dbReference type="PANTHER" id="PTHR12585:SF70">
    <property type="entry name" value="RAD21_REC8 N TERMINAL DOMAIN PROTEIN (AFU_ORTHOLOGUE AFUA_6G02900)"/>
    <property type="match status" value="1"/>
</dbReference>
<accession>A0A6A6AXQ8</accession>
<feature type="region of interest" description="Disordered" evidence="4">
    <location>
        <begin position="140"/>
        <end position="176"/>
    </location>
</feature>
<dbReference type="OrthoDB" id="5427633at2759"/>
<dbReference type="InterPro" id="IPR039781">
    <property type="entry name" value="Rad21/Rec8-like"/>
</dbReference>
<dbReference type="EMBL" id="ML995553">
    <property type="protein sequence ID" value="KAF2135765.1"/>
    <property type="molecule type" value="Genomic_DNA"/>
</dbReference>
<reference evidence="7" key="1">
    <citation type="journal article" date="2020" name="Stud. Mycol.">
        <title>101 Dothideomycetes genomes: a test case for predicting lifestyles and emergence of pathogens.</title>
        <authorList>
            <person name="Haridas S."/>
            <person name="Albert R."/>
            <person name="Binder M."/>
            <person name="Bloem J."/>
            <person name="Labutti K."/>
            <person name="Salamov A."/>
            <person name="Andreopoulos B."/>
            <person name="Baker S."/>
            <person name="Barry K."/>
            <person name="Bills G."/>
            <person name="Bluhm B."/>
            <person name="Cannon C."/>
            <person name="Castanera R."/>
            <person name="Culley D."/>
            <person name="Daum C."/>
            <person name="Ezra D."/>
            <person name="Gonzalez J."/>
            <person name="Henrissat B."/>
            <person name="Kuo A."/>
            <person name="Liang C."/>
            <person name="Lipzen A."/>
            <person name="Lutzoni F."/>
            <person name="Magnuson J."/>
            <person name="Mondo S."/>
            <person name="Nolan M."/>
            <person name="Ohm R."/>
            <person name="Pangilinan J."/>
            <person name="Park H.-J."/>
            <person name="Ramirez L."/>
            <person name="Alfaro M."/>
            <person name="Sun H."/>
            <person name="Tritt A."/>
            <person name="Yoshinaga Y."/>
            <person name="Zwiers L.-H."/>
            <person name="Turgeon B."/>
            <person name="Goodwin S."/>
            <person name="Spatafora J."/>
            <person name="Crous P."/>
            <person name="Grigoriev I."/>
        </authorList>
    </citation>
    <scope>NUCLEOTIDE SEQUENCE</scope>
    <source>
        <strain evidence="7">CBS 121167</strain>
    </source>
</reference>
<evidence type="ECO:0008006" key="9">
    <source>
        <dbReference type="Google" id="ProtNLM"/>
    </source>
</evidence>
<evidence type="ECO:0000259" key="6">
    <source>
        <dbReference type="Pfam" id="PF04825"/>
    </source>
</evidence>
<keyword evidence="3" id="KW-0175">Coiled coil</keyword>
<organism evidence="7 8">
    <name type="scientific">Aplosporella prunicola CBS 121167</name>
    <dbReference type="NCBI Taxonomy" id="1176127"/>
    <lineage>
        <taxon>Eukaryota</taxon>
        <taxon>Fungi</taxon>
        <taxon>Dikarya</taxon>
        <taxon>Ascomycota</taxon>
        <taxon>Pezizomycotina</taxon>
        <taxon>Dothideomycetes</taxon>
        <taxon>Dothideomycetes incertae sedis</taxon>
        <taxon>Botryosphaeriales</taxon>
        <taxon>Aplosporellaceae</taxon>
        <taxon>Aplosporella</taxon>
    </lineage>
</organism>
<feature type="coiled-coil region" evidence="3">
    <location>
        <begin position="84"/>
        <end position="111"/>
    </location>
</feature>
<keyword evidence="8" id="KW-1185">Reference proteome</keyword>
<feature type="region of interest" description="Disordered" evidence="4">
    <location>
        <begin position="233"/>
        <end position="255"/>
    </location>
</feature>
<feature type="domain" description="Rad21/Rec8-like protein N-terminal" evidence="6">
    <location>
        <begin position="1"/>
        <end position="111"/>
    </location>
</feature>
<dbReference type="GeneID" id="54300205"/>
<feature type="compositionally biased region" description="Basic and acidic residues" evidence="4">
    <location>
        <begin position="442"/>
        <end position="461"/>
    </location>
</feature>
<dbReference type="GO" id="GO:0007064">
    <property type="term" value="P:mitotic sister chromatid cohesion"/>
    <property type="evidence" value="ECO:0007669"/>
    <property type="project" value="TreeGrafter"/>
</dbReference>
<keyword evidence="2" id="KW-0539">Nucleus</keyword>
<dbReference type="PANTHER" id="PTHR12585">
    <property type="entry name" value="SCC1 / RAD21 FAMILY MEMBER"/>
    <property type="match status" value="1"/>
</dbReference>
<sequence>MFYSHEVLTSRKHGVATVWLVATLGSKSKMRKVTRKDILDVNVPKACETIIAPQAPMALRLQSSLLYGISRVYSQQCSYILTDAQNAQTNMRAAIRAIKSVELDLEVAQARPEQLLLEDDPTFLPDFALAPLDFDLSNLEAPSPRSEKLRSSRSGSRSSISLEEQLPAGPVGGLELPTSDSIGGDLGGFVVPGDEGPGVKVPDAGALIAEDDGFLPEADFGFDADGNLLEFTGTDQPHHSTPGTAPRLGLGSDTAASARVRQDHEGGQLPGEDVGDRMNINIPLGDDLEQLPEGEAFPSAHDVPTSPSGRPLTEGDVVETVSSEQAPMKRKRKARVIALDQSMELRNTDLSNWMKNYPANMAEASMHKFEIRTKAQARKNAEHWVLGGLGGISGIIGNTTLSGPLDMFRGDALLRALGIATKTSVAGQKRPRESVEEEQTEEERRTRQRSDEDDVARRLDEDSGFVNIDDIEPELPREGQQDMTEHLSTGMPWNITASARGSSVARSVRTALGLGSMGAAAPTSAGGPSSVAGPAGSLGRRGSRLVSASPLLGRGRAGTLEPLRSLEAEEGAALGDEGVSLNDEEEFELYGTAAGVDTQTANESQFLNTSLLQEENNVRVWMYNALKEKMGVPAGDEEDVPESDAVPEGLFESEILFEELVPLEGNTRIVACQAFMHVLSLTTKGFITAMQEEPFADIRLALVPVQG</sequence>
<dbReference type="AlphaFoldDB" id="A0A6A6AXQ8"/>
<dbReference type="GO" id="GO:0030892">
    <property type="term" value="C:mitotic cohesin complex"/>
    <property type="evidence" value="ECO:0007669"/>
    <property type="project" value="TreeGrafter"/>
</dbReference>
<dbReference type="InterPro" id="IPR006909">
    <property type="entry name" value="Rad21/Rec8_C_eu"/>
</dbReference>
<evidence type="ECO:0000313" key="7">
    <source>
        <dbReference type="EMBL" id="KAF2135765.1"/>
    </source>
</evidence>
<evidence type="ECO:0000256" key="3">
    <source>
        <dbReference type="SAM" id="Coils"/>
    </source>
</evidence>
<dbReference type="Pfam" id="PF04825">
    <property type="entry name" value="Rad21_Rec8_N"/>
    <property type="match status" value="1"/>
</dbReference>
<feature type="domain" description="Rad21/Rec8-like protein C-terminal eukaryotic" evidence="5">
    <location>
        <begin position="652"/>
        <end position="704"/>
    </location>
</feature>
<evidence type="ECO:0000256" key="4">
    <source>
        <dbReference type="SAM" id="MobiDB-lite"/>
    </source>
</evidence>
<dbReference type="RefSeq" id="XP_033391483.1">
    <property type="nucleotide sequence ID" value="XM_033542708.1"/>
</dbReference>
<comment type="subcellular location">
    <subcellularLocation>
        <location evidence="1">Nucleus</location>
    </subcellularLocation>
</comment>
<feature type="compositionally biased region" description="Low complexity" evidence="4">
    <location>
        <begin position="152"/>
        <end position="161"/>
    </location>
</feature>
<dbReference type="Proteomes" id="UP000799438">
    <property type="component" value="Unassembled WGS sequence"/>
</dbReference>